<reference evidence="3 4" key="1">
    <citation type="submission" date="2018-04" db="EMBL/GenBank/DDBJ databases">
        <title>Altererythrobacter sp. HME9302 genome sequencing and assembly.</title>
        <authorList>
            <person name="Kang H."/>
            <person name="Kim H."/>
            <person name="Joh K."/>
        </authorList>
    </citation>
    <scope>NUCLEOTIDE SEQUENCE [LARGE SCALE GENOMIC DNA]</scope>
    <source>
        <strain evidence="3 4">HME9302</strain>
    </source>
</reference>
<evidence type="ECO:0000259" key="2">
    <source>
        <dbReference type="Pfam" id="PF10135"/>
    </source>
</evidence>
<dbReference type="Proteomes" id="UP000253727">
    <property type="component" value="Unassembled WGS sequence"/>
</dbReference>
<proteinExistence type="predicted"/>
<sequence>MNIASPLTIGPPSAIALNAAAAEKPAENAQLREAAQAFEAVFLRQFLASARASDFGGSDIFSAGGGQGLDQFEAMQDEHLADIASRTGSFGLADAIERQLSAHHTVSGRPAASTGLLAADTT</sequence>
<evidence type="ECO:0000313" key="3">
    <source>
        <dbReference type="EMBL" id="RDC59149.1"/>
    </source>
</evidence>
<feature type="domain" description="Flagellar protein FlgJ N-terminal" evidence="2">
    <location>
        <begin position="50"/>
        <end position="99"/>
    </location>
</feature>
<protein>
    <recommendedName>
        <fullName evidence="2">Flagellar protein FlgJ N-terminal domain-containing protein</fullName>
    </recommendedName>
</protein>
<dbReference type="RefSeq" id="WP_230079827.1">
    <property type="nucleotide sequence ID" value="NZ_QBKA01000002.1"/>
</dbReference>
<evidence type="ECO:0000256" key="1">
    <source>
        <dbReference type="SAM" id="MobiDB-lite"/>
    </source>
</evidence>
<name>A0A369Q8A3_9SPHN</name>
<dbReference type="AlphaFoldDB" id="A0A369Q8A3"/>
<accession>A0A369Q8A3</accession>
<keyword evidence="4" id="KW-1185">Reference proteome</keyword>
<feature type="region of interest" description="Disordered" evidence="1">
    <location>
        <begin position="103"/>
        <end position="122"/>
    </location>
</feature>
<dbReference type="InterPro" id="IPR019301">
    <property type="entry name" value="Flagellar_prot_FlgJ_N"/>
</dbReference>
<dbReference type="Pfam" id="PF10135">
    <property type="entry name" value="Rod-binding"/>
    <property type="match status" value="1"/>
</dbReference>
<dbReference type="EMBL" id="QBKA01000002">
    <property type="protein sequence ID" value="RDC59149.1"/>
    <property type="molecule type" value="Genomic_DNA"/>
</dbReference>
<comment type="caution">
    <text evidence="3">The sequence shown here is derived from an EMBL/GenBank/DDBJ whole genome shotgun (WGS) entry which is preliminary data.</text>
</comment>
<evidence type="ECO:0000313" key="4">
    <source>
        <dbReference type="Proteomes" id="UP000253727"/>
    </source>
</evidence>
<organism evidence="3 4">
    <name type="scientific">Alteripontixanthobacter maritimus</name>
    <dbReference type="NCBI Taxonomy" id="2161824"/>
    <lineage>
        <taxon>Bacteria</taxon>
        <taxon>Pseudomonadati</taxon>
        <taxon>Pseudomonadota</taxon>
        <taxon>Alphaproteobacteria</taxon>
        <taxon>Sphingomonadales</taxon>
        <taxon>Erythrobacteraceae</taxon>
        <taxon>Alteripontixanthobacter</taxon>
    </lineage>
</organism>
<gene>
    <name evidence="3" type="ORF">HME9302_00334</name>
</gene>